<dbReference type="AlphaFoldDB" id="A0A7T3RB53"/>
<dbReference type="Pfam" id="PF13966">
    <property type="entry name" value="zf-RVT"/>
    <property type="match status" value="1"/>
</dbReference>
<evidence type="ECO:0000313" key="2">
    <source>
        <dbReference type="EMBL" id="QPZ94348.1"/>
    </source>
</evidence>
<dbReference type="GeneID" id="65341258"/>
<dbReference type="EMBL" id="MN635785">
    <property type="protein sequence ID" value="QPZ94348.1"/>
    <property type="molecule type" value="Genomic_DNA"/>
</dbReference>
<geneLocation type="mitochondrion" evidence="2"/>
<dbReference type="InterPro" id="IPR026960">
    <property type="entry name" value="RVT-Znf"/>
</dbReference>
<name>A0A7T3RB53_9POAL</name>
<protein>
    <recommendedName>
        <fullName evidence="1">Reverse transcriptase zinc-binding domain-containing protein</fullName>
    </recommendedName>
</protein>
<sequence>MVPDAEAILSMPRPRRQHSDIWAWAWDRHGLFSVRSAYRKLSEQQNSDDHLASNADGKEASWKALWRLQVKKSVSFGGGKNWLPSCGEMRRRHMKETSNCPLCGHEMETLFHALVECDHARMFWSMAKDHFGPKVPIPATWTEDILDHKVVSKRDAAVAISIMWTIWGRAGIAITMGKFSINHRNLSNWSRSC</sequence>
<dbReference type="RefSeq" id="YP_010131828.1">
    <property type="nucleotide sequence ID" value="NC_056367.1"/>
</dbReference>
<organism evidence="2">
    <name type="scientific">Chrysopogon zizanioides</name>
    <name type="common">vetiver</name>
    <dbReference type="NCBI Taxonomy" id="167337"/>
    <lineage>
        <taxon>Eukaryota</taxon>
        <taxon>Viridiplantae</taxon>
        <taxon>Streptophyta</taxon>
        <taxon>Embryophyta</taxon>
        <taxon>Tracheophyta</taxon>
        <taxon>Spermatophyta</taxon>
        <taxon>Magnoliopsida</taxon>
        <taxon>Liliopsida</taxon>
        <taxon>Poales</taxon>
        <taxon>Poaceae</taxon>
        <taxon>PACMAD clade</taxon>
        <taxon>Panicoideae</taxon>
        <taxon>Andropogonodae</taxon>
        <taxon>Andropogoneae</taxon>
        <taxon>Chrysopogoninae</taxon>
        <taxon>Chrysopogon</taxon>
    </lineage>
</organism>
<gene>
    <name evidence="2" type="primary">ORF193</name>
</gene>
<accession>A0A7T3RB53</accession>
<proteinExistence type="predicted"/>
<keyword evidence="2" id="KW-0496">Mitochondrion</keyword>
<evidence type="ECO:0000259" key="1">
    <source>
        <dbReference type="Pfam" id="PF13966"/>
    </source>
</evidence>
<feature type="domain" description="Reverse transcriptase zinc-binding" evidence="1">
    <location>
        <begin position="32"/>
        <end position="124"/>
    </location>
</feature>
<reference evidence="2" key="1">
    <citation type="submission" date="2019-10" db="EMBL/GenBank/DDBJ databases">
        <title>The complete Mitochondrial Genome of Chrysopogon zizanioides.</title>
        <authorList>
            <person name="Yang S."/>
            <person name="Zhang J."/>
            <person name="Liu J."/>
            <person name="Yao L."/>
            <person name="Duan P."/>
            <person name="Chen J."/>
        </authorList>
    </citation>
    <scope>NUCLEOTIDE SEQUENCE</scope>
</reference>